<comment type="subcellular location">
    <subcellularLocation>
        <location evidence="1">Membrane</location>
        <topology evidence="1">Multi-pass membrane protein</topology>
    </subcellularLocation>
</comment>
<dbReference type="CDD" id="cd06423">
    <property type="entry name" value="CESA_like"/>
    <property type="match status" value="1"/>
</dbReference>
<evidence type="ECO:0000256" key="5">
    <source>
        <dbReference type="ARBA" id="ARBA00022989"/>
    </source>
</evidence>
<gene>
    <name evidence="8" type="ORF">IQ217_11950</name>
</gene>
<dbReference type="Proteomes" id="UP000658720">
    <property type="component" value="Unassembled WGS sequence"/>
</dbReference>
<dbReference type="Pfam" id="PF13641">
    <property type="entry name" value="Glyco_tranf_2_3"/>
    <property type="match status" value="1"/>
</dbReference>
<keyword evidence="5 7" id="KW-1133">Transmembrane helix</keyword>
<organism evidence="8 9">
    <name type="scientific">Synechocystis salina LEGE 00031</name>
    <dbReference type="NCBI Taxonomy" id="1828736"/>
    <lineage>
        <taxon>Bacteria</taxon>
        <taxon>Bacillati</taxon>
        <taxon>Cyanobacteriota</taxon>
        <taxon>Cyanophyceae</taxon>
        <taxon>Synechococcales</taxon>
        <taxon>Merismopediaceae</taxon>
        <taxon>Synechocystis</taxon>
    </lineage>
</organism>
<dbReference type="InterPro" id="IPR029044">
    <property type="entry name" value="Nucleotide-diphossugar_trans"/>
</dbReference>
<evidence type="ECO:0000313" key="9">
    <source>
        <dbReference type="Proteomes" id="UP000658720"/>
    </source>
</evidence>
<evidence type="ECO:0000256" key="4">
    <source>
        <dbReference type="ARBA" id="ARBA00022692"/>
    </source>
</evidence>
<feature type="transmembrane region" description="Helical" evidence="7">
    <location>
        <begin position="427"/>
        <end position="448"/>
    </location>
</feature>
<protein>
    <submittedName>
        <fullName evidence="8">Glycosyltransferase family 2 protein</fullName>
    </submittedName>
</protein>
<dbReference type="Gene3D" id="3.90.550.10">
    <property type="entry name" value="Spore Coat Polysaccharide Biosynthesis Protein SpsA, Chain A"/>
    <property type="match status" value="1"/>
</dbReference>
<keyword evidence="9" id="KW-1185">Reference proteome</keyword>
<keyword evidence="4 7" id="KW-0812">Transmembrane</keyword>
<accession>A0ABR9VT59</accession>
<reference evidence="8 9" key="1">
    <citation type="submission" date="2020-10" db="EMBL/GenBank/DDBJ databases">
        <authorList>
            <person name="Castelo-Branco R."/>
            <person name="Eusebio N."/>
            <person name="Adriana R."/>
            <person name="Vieira A."/>
            <person name="Brugerolle De Fraissinette N."/>
            <person name="Rezende De Castro R."/>
            <person name="Schneider M.P."/>
            <person name="Vasconcelos V."/>
            <person name="Leao P.N."/>
        </authorList>
    </citation>
    <scope>NUCLEOTIDE SEQUENCE [LARGE SCALE GENOMIC DNA]</scope>
    <source>
        <strain evidence="8 9">LEGE 00031</strain>
    </source>
</reference>
<proteinExistence type="predicted"/>
<evidence type="ECO:0000256" key="6">
    <source>
        <dbReference type="ARBA" id="ARBA00023136"/>
    </source>
</evidence>
<evidence type="ECO:0000313" key="8">
    <source>
        <dbReference type="EMBL" id="MBE9254537.1"/>
    </source>
</evidence>
<dbReference type="SUPFAM" id="SSF53448">
    <property type="entry name" value="Nucleotide-diphospho-sugar transferases"/>
    <property type="match status" value="1"/>
</dbReference>
<dbReference type="PANTHER" id="PTHR43867:SF2">
    <property type="entry name" value="CELLULOSE SYNTHASE CATALYTIC SUBUNIT A [UDP-FORMING]"/>
    <property type="match status" value="1"/>
</dbReference>
<keyword evidence="3" id="KW-0808">Transferase</keyword>
<feature type="transmembrane region" description="Helical" evidence="7">
    <location>
        <begin position="389"/>
        <end position="406"/>
    </location>
</feature>
<sequence>MPQFPWKDNDADLSPLEAFLAEWDDPEAEEEDFRNDFFRGSEGRRKKAAVVLMAIWTLVITLHYWVWGSWLVWAFTGALSLQALRLMKATPEAPPPMVTGTESAVHYPQVCLMVAAKNEEAVISKIVRQLCTLDYPGDRHEVWIVDDNSTDRTPVILDQLRQQYPQLQVLRRGAGASGGKSGALNEVLAQTQGDIIGVFDADADVPKNLLRRVVPYFASSTFGALQVRKAIANEDVNFWTRGQGAEMALDAYFQEQRIVTGGIGELRGNGQFVARQALDAVGGWNEQTITDDLDLTIRLHLHQWKVGILVNPPVEEEGVTTAIALWHQRNRWAEGGYQRYLDYWRWICTQPLGWKKKLDLFSFLLMQYLLPTAAVPDLLMALWQRRFPLLTPLSYLAIGFSCWGMYHGLRRLTPAEGQSSWRQVPALLVRTISGTIYMFHWLIIMPAVTARMAFRPKRLKWVKTVHGAATEDALELKQS</sequence>
<evidence type="ECO:0000256" key="7">
    <source>
        <dbReference type="SAM" id="Phobius"/>
    </source>
</evidence>
<keyword evidence="6 7" id="KW-0472">Membrane</keyword>
<dbReference type="PANTHER" id="PTHR43867">
    <property type="entry name" value="CELLULOSE SYNTHASE CATALYTIC SUBUNIT A [UDP-FORMING]"/>
    <property type="match status" value="1"/>
</dbReference>
<evidence type="ECO:0000256" key="2">
    <source>
        <dbReference type="ARBA" id="ARBA00022676"/>
    </source>
</evidence>
<evidence type="ECO:0000256" key="3">
    <source>
        <dbReference type="ARBA" id="ARBA00022679"/>
    </source>
</evidence>
<keyword evidence="2" id="KW-0328">Glycosyltransferase</keyword>
<feature type="transmembrane region" description="Helical" evidence="7">
    <location>
        <begin position="360"/>
        <end position="383"/>
    </location>
</feature>
<comment type="caution">
    <text evidence="8">The sequence shown here is derived from an EMBL/GenBank/DDBJ whole genome shotgun (WGS) entry which is preliminary data.</text>
</comment>
<feature type="transmembrane region" description="Helical" evidence="7">
    <location>
        <begin position="48"/>
        <end position="65"/>
    </location>
</feature>
<dbReference type="EMBL" id="JADEVV010000032">
    <property type="protein sequence ID" value="MBE9254537.1"/>
    <property type="molecule type" value="Genomic_DNA"/>
</dbReference>
<evidence type="ECO:0000256" key="1">
    <source>
        <dbReference type="ARBA" id="ARBA00004141"/>
    </source>
</evidence>
<name>A0ABR9VT59_9SYNC</name>
<dbReference type="RefSeq" id="WP_194020110.1">
    <property type="nucleotide sequence ID" value="NZ_JADEVV010000032.1"/>
</dbReference>
<dbReference type="InterPro" id="IPR050321">
    <property type="entry name" value="Glycosyltr_2/OpgH_subfam"/>
</dbReference>